<protein>
    <recommendedName>
        <fullName evidence="1">Protein kinase domain-containing protein</fullName>
    </recommendedName>
</protein>
<proteinExistence type="predicted"/>
<dbReference type="InterPro" id="IPR011009">
    <property type="entry name" value="Kinase-like_dom_sf"/>
</dbReference>
<organism evidence="2">
    <name type="scientific">Megaviridae environmental sample</name>
    <dbReference type="NCBI Taxonomy" id="1737588"/>
    <lineage>
        <taxon>Viruses</taxon>
        <taxon>Varidnaviria</taxon>
        <taxon>Bamfordvirae</taxon>
        <taxon>Nucleocytoviricota</taxon>
        <taxon>Megaviricetes</taxon>
        <taxon>Imitervirales</taxon>
        <taxon>Mimiviridae</taxon>
        <taxon>environmental samples</taxon>
    </lineage>
</organism>
<dbReference type="InterPro" id="IPR008266">
    <property type="entry name" value="Tyr_kinase_AS"/>
</dbReference>
<reference evidence="2" key="1">
    <citation type="journal article" date="2019" name="Philos. Trans. R. Soc. Lond., B, Biol. Sci.">
        <title>Targeted metagenomic recovery of four divergent viruses reveals shared and distinctive characteristics of giant viruses of marine eukaryotes.</title>
        <authorList>
            <person name="Needham D.M."/>
            <person name="Poirier C."/>
            <person name="Hehenberger E."/>
            <person name="Jimenez V."/>
            <person name="Swalwell J.E."/>
            <person name="Santoro A.E."/>
            <person name="Worden A.Z."/>
        </authorList>
    </citation>
    <scope>NUCLEOTIDE SEQUENCE</scope>
    <source>
        <strain evidence="2">OPacV-421</strain>
    </source>
</reference>
<evidence type="ECO:0000313" key="2">
    <source>
        <dbReference type="EMBL" id="QFG74894.1"/>
    </source>
</evidence>
<dbReference type="PROSITE" id="PS00109">
    <property type="entry name" value="PROTEIN_KINASE_TYR"/>
    <property type="match status" value="1"/>
</dbReference>
<dbReference type="GO" id="GO:0005524">
    <property type="term" value="F:ATP binding"/>
    <property type="evidence" value="ECO:0007669"/>
    <property type="project" value="InterPro"/>
</dbReference>
<dbReference type="PROSITE" id="PS50011">
    <property type="entry name" value="PROTEIN_KINASE_DOM"/>
    <property type="match status" value="1"/>
</dbReference>
<name>A0A5J6VNC1_9VIRU</name>
<evidence type="ECO:0000259" key="1">
    <source>
        <dbReference type="PROSITE" id="PS50011"/>
    </source>
</evidence>
<accession>A0A5J6VNC1</accession>
<dbReference type="SUPFAM" id="SSF56112">
    <property type="entry name" value="Protein kinase-like (PK-like)"/>
    <property type="match status" value="1"/>
</dbReference>
<dbReference type="Gene3D" id="1.10.510.10">
    <property type="entry name" value="Transferase(Phosphotransferase) domain 1"/>
    <property type="match status" value="1"/>
</dbReference>
<feature type="domain" description="Protein kinase" evidence="1">
    <location>
        <begin position="1"/>
        <end position="350"/>
    </location>
</feature>
<dbReference type="EMBL" id="MN448295">
    <property type="protein sequence ID" value="QFG74894.1"/>
    <property type="molecule type" value="Genomic_DNA"/>
</dbReference>
<dbReference type="GO" id="GO:0004672">
    <property type="term" value="F:protein kinase activity"/>
    <property type="evidence" value="ECO:0007669"/>
    <property type="project" value="InterPro"/>
</dbReference>
<sequence>MSKLLAQGGYGCIFKPGMYCSGKLRSRDYVSKLSVYDDSAKNELLMSFKIKKIKHYKKYFVPVQSFCHVEKSILDHNKDINKCDIYKKKRENKFVLMKLEYLNSTDISSFFLQYQEKIGNNIFIYISVYKKLLFQIKKLQSVNIVHYDLRPNNILMSNKTFNPYIIDFGISLNMKKILNIMYNHKKKIKTHLIDVGQFYRFAPYNCYWCFDIHIINYIIHSYEGLDNKFTYEYEKESFKQFVYENSAFHYLSDKYKALYWDNCIKYLDSLCTLTNYEVLLHLIKNYKRWDITGLSMTFLQLVGYNKQLQNSDIFKQFVMTLFSNVSFDSNNISSIDKNIYNLNKLKIKQD</sequence>
<dbReference type="InterPro" id="IPR000719">
    <property type="entry name" value="Prot_kinase_dom"/>
</dbReference>